<gene>
    <name evidence="1" type="ORF">ACHE_60260S</name>
</gene>
<proteinExistence type="predicted"/>
<protein>
    <submittedName>
        <fullName evidence="1">Uncharacterized protein</fullName>
    </submittedName>
</protein>
<sequence length="106" mass="11810">MNPSLPFTKVSKLGLNFPSRKIQKKTIVPLSAIPVNFNHQSIRGLESGIAIRRIKPSTLGQKRVANPQILRTHFLHVTSESAQCSTTYVMPNHSFHVLLLGPSLNR</sequence>
<reference evidence="1" key="1">
    <citation type="submission" date="2021-01" db="EMBL/GenBank/DDBJ databases">
        <authorList>
            <consortium name="Aspergillus chevalieri M1 genome sequencing consortium"/>
            <person name="Kazuki M."/>
            <person name="Futagami T."/>
        </authorList>
    </citation>
    <scope>NUCLEOTIDE SEQUENCE</scope>
    <source>
        <strain evidence="1">M1</strain>
    </source>
</reference>
<evidence type="ECO:0000313" key="1">
    <source>
        <dbReference type="EMBL" id="BCR90374.1"/>
    </source>
</evidence>
<dbReference type="RefSeq" id="XP_043138896.1">
    <property type="nucleotide sequence ID" value="XM_043281415.1"/>
</dbReference>
<reference evidence="1" key="2">
    <citation type="submission" date="2021-02" db="EMBL/GenBank/DDBJ databases">
        <title>Aspergillus chevalieri M1 genome sequence.</title>
        <authorList>
            <person name="Kadooka C."/>
            <person name="Mori K."/>
            <person name="Futagami T."/>
        </authorList>
    </citation>
    <scope>NUCLEOTIDE SEQUENCE</scope>
    <source>
        <strain evidence="1">M1</strain>
    </source>
</reference>
<keyword evidence="2" id="KW-1185">Reference proteome</keyword>
<dbReference type="AlphaFoldDB" id="A0A7R7VTA4"/>
<organism evidence="1 2">
    <name type="scientific">Aspergillus chevalieri</name>
    <name type="common">Eurotium chevalieri</name>
    <dbReference type="NCBI Taxonomy" id="182096"/>
    <lineage>
        <taxon>Eukaryota</taxon>
        <taxon>Fungi</taxon>
        <taxon>Dikarya</taxon>
        <taxon>Ascomycota</taxon>
        <taxon>Pezizomycotina</taxon>
        <taxon>Eurotiomycetes</taxon>
        <taxon>Eurotiomycetidae</taxon>
        <taxon>Eurotiales</taxon>
        <taxon>Aspergillaceae</taxon>
        <taxon>Aspergillus</taxon>
        <taxon>Aspergillus subgen. Aspergillus</taxon>
    </lineage>
</organism>
<evidence type="ECO:0000313" key="2">
    <source>
        <dbReference type="Proteomes" id="UP000637239"/>
    </source>
</evidence>
<dbReference type="GeneID" id="66984732"/>
<name>A0A7R7VTA4_ASPCH</name>
<dbReference type="KEGG" id="ache:ACHE_60260S"/>
<accession>A0A7R7VTA4</accession>
<dbReference type="Proteomes" id="UP000637239">
    <property type="component" value="Chromosome 6"/>
</dbReference>
<dbReference type="EMBL" id="AP024421">
    <property type="protein sequence ID" value="BCR90374.1"/>
    <property type="molecule type" value="Genomic_DNA"/>
</dbReference>